<dbReference type="EMBL" id="JBHSDV010000003">
    <property type="protein sequence ID" value="MFC4388288.1"/>
    <property type="molecule type" value="Genomic_DNA"/>
</dbReference>
<proteinExistence type="predicted"/>
<gene>
    <name evidence="1" type="ORF">ACFOZ1_10795</name>
</gene>
<reference evidence="2" key="1">
    <citation type="journal article" date="2019" name="Int. J. Syst. Evol. Microbiol.">
        <title>The Global Catalogue of Microorganisms (GCM) 10K type strain sequencing project: providing services to taxonomists for standard genome sequencing and annotation.</title>
        <authorList>
            <consortium name="The Broad Institute Genomics Platform"/>
            <consortium name="The Broad Institute Genome Sequencing Center for Infectious Disease"/>
            <person name="Wu L."/>
            <person name="Ma J."/>
        </authorList>
    </citation>
    <scope>NUCLEOTIDE SEQUENCE [LARGE SCALE GENOMIC DNA]</scope>
    <source>
        <strain evidence="2">KACC 14058</strain>
    </source>
</reference>
<organism evidence="1 2">
    <name type="scientific">Gracilibacillus marinus</name>
    <dbReference type="NCBI Taxonomy" id="630535"/>
    <lineage>
        <taxon>Bacteria</taxon>
        <taxon>Bacillati</taxon>
        <taxon>Bacillota</taxon>
        <taxon>Bacilli</taxon>
        <taxon>Bacillales</taxon>
        <taxon>Bacillaceae</taxon>
        <taxon>Gracilibacillus</taxon>
    </lineage>
</organism>
<dbReference type="InterPro" id="IPR025047">
    <property type="entry name" value="DUF3986"/>
</dbReference>
<evidence type="ECO:0000313" key="1">
    <source>
        <dbReference type="EMBL" id="MFC4388288.1"/>
    </source>
</evidence>
<evidence type="ECO:0000313" key="2">
    <source>
        <dbReference type="Proteomes" id="UP001595880"/>
    </source>
</evidence>
<dbReference type="RefSeq" id="WP_390199205.1">
    <property type="nucleotide sequence ID" value="NZ_JBHSDV010000003.1"/>
</dbReference>
<comment type="caution">
    <text evidence="1">The sequence shown here is derived from an EMBL/GenBank/DDBJ whole genome shotgun (WGS) entry which is preliminary data.</text>
</comment>
<name>A0ABV8VZP5_9BACI</name>
<dbReference type="Proteomes" id="UP001595880">
    <property type="component" value="Unassembled WGS sequence"/>
</dbReference>
<sequence length="89" mass="10600">MMLFDENLHMHVGYYEDGHDIEGIFLKVYEKDIWCLFYNDEIYKIKISNKSVYPFINNFGHLVGIHHISAPDFTEEQGNQLLKKFLESQ</sequence>
<protein>
    <submittedName>
        <fullName evidence="1">DUF3986 family protein</fullName>
    </submittedName>
</protein>
<dbReference type="Pfam" id="PF13143">
    <property type="entry name" value="DUF3986"/>
    <property type="match status" value="1"/>
</dbReference>
<accession>A0ABV8VZP5</accession>
<keyword evidence="2" id="KW-1185">Reference proteome</keyword>